<reference evidence="2 3" key="1">
    <citation type="submission" date="2024-02" db="EMBL/GenBank/DDBJ databases">
        <title>Chromosome-level genome assembly of the Eurasian Minnow (Phoxinus phoxinus).</title>
        <authorList>
            <person name="Oriowo T.O."/>
            <person name="Martin S."/>
            <person name="Stange M."/>
            <person name="Chrysostomakis Y."/>
            <person name="Brown T."/>
            <person name="Winkler S."/>
            <person name="Kukowka S."/>
            <person name="Myers E.W."/>
            <person name="Bohne A."/>
        </authorList>
    </citation>
    <scope>NUCLEOTIDE SEQUENCE [LARGE SCALE GENOMIC DNA]</scope>
    <source>
        <strain evidence="2">ZFMK-TIS-60720</strain>
        <tissue evidence="2">Whole Organism</tissue>
    </source>
</reference>
<dbReference type="AlphaFoldDB" id="A0AAN9CFP2"/>
<evidence type="ECO:0000313" key="3">
    <source>
        <dbReference type="Proteomes" id="UP001364617"/>
    </source>
</evidence>
<organism evidence="2 3">
    <name type="scientific">Phoxinus phoxinus</name>
    <name type="common">Eurasian minnow</name>
    <dbReference type="NCBI Taxonomy" id="58324"/>
    <lineage>
        <taxon>Eukaryota</taxon>
        <taxon>Metazoa</taxon>
        <taxon>Chordata</taxon>
        <taxon>Craniata</taxon>
        <taxon>Vertebrata</taxon>
        <taxon>Euteleostomi</taxon>
        <taxon>Actinopterygii</taxon>
        <taxon>Neopterygii</taxon>
        <taxon>Teleostei</taxon>
        <taxon>Ostariophysi</taxon>
        <taxon>Cypriniformes</taxon>
        <taxon>Leuciscidae</taxon>
        <taxon>Phoxininae</taxon>
        <taxon>Phoxinus</taxon>
    </lineage>
</organism>
<sequence length="70" mass="7763">MRSKWSSQRSLKLGSVNELLLHLKSLSPPVRMSSSLDAPRASSRGGRDYSCDPREKQASASREKWSVICG</sequence>
<evidence type="ECO:0000313" key="2">
    <source>
        <dbReference type="EMBL" id="KAK7132096.1"/>
    </source>
</evidence>
<proteinExistence type="predicted"/>
<dbReference type="Proteomes" id="UP001364617">
    <property type="component" value="Unassembled WGS sequence"/>
</dbReference>
<protein>
    <submittedName>
        <fullName evidence="2">Uncharacterized protein</fullName>
    </submittedName>
</protein>
<evidence type="ECO:0000256" key="1">
    <source>
        <dbReference type="SAM" id="MobiDB-lite"/>
    </source>
</evidence>
<accession>A0AAN9CFP2</accession>
<name>A0AAN9CFP2_9TELE</name>
<feature type="region of interest" description="Disordered" evidence="1">
    <location>
        <begin position="29"/>
        <end position="70"/>
    </location>
</feature>
<keyword evidence="3" id="KW-1185">Reference proteome</keyword>
<feature type="compositionally biased region" description="Basic and acidic residues" evidence="1">
    <location>
        <begin position="45"/>
        <end position="70"/>
    </location>
</feature>
<comment type="caution">
    <text evidence="2">The sequence shown here is derived from an EMBL/GenBank/DDBJ whole genome shotgun (WGS) entry which is preliminary data.</text>
</comment>
<dbReference type="EMBL" id="JAYKXH010000020">
    <property type="protein sequence ID" value="KAK7132096.1"/>
    <property type="molecule type" value="Genomic_DNA"/>
</dbReference>
<gene>
    <name evidence="2" type="ORF">R3I93_018599</name>
</gene>